<sequence length="146" mass="16598">MPNQSLECSTCGATDTRICDGHFGIIKFPMDVLHPYLISVAVQILNNICPGCNTIRELWVLQWVAGIEMHYAQGYRAGAISSEKLHLEKVSRLKNAIDVVYPRLQAQHNELDAKFFVERAALEAKYHKLYVPFYAKVSWLVLFIMG</sequence>
<evidence type="ECO:0000256" key="4">
    <source>
        <dbReference type="ARBA" id="ARBA00022695"/>
    </source>
</evidence>
<keyword evidence="3" id="KW-0808">Transferase</keyword>
<keyword evidence="7" id="KW-1185">Reference proteome</keyword>
<dbReference type="Gene3D" id="1.20.5.1500">
    <property type="match status" value="1"/>
</dbReference>
<evidence type="ECO:0000256" key="1">
    <source>
        <dbReference type="ARBA" id="ARBA00012418"/>
    </source>
</evidence>
<dbReference type="SUPFAM" id="SSF143113">
    <property type="entry name" value="NAP-like"/>
    <property type="match status" value="1"/>
</dbReference>
<dbReference type="EMBL" id="JACGCM010001193">
    <property type="protein sequence ID" value="KAF6159396.1"/>
    <property type="molecule type" value="Genomic_DNA"/>
</dbReference>
<dbReference type="EC" id="2.7.7.6" evidence="1"/>
<keyword evidence="5" id="KW-0804">Transcription</keyword>
<dbReference type="GO" id="GO:0000428">
    <property type="term" value="C:DNA-directed RNA polymerase complex"/>
    <property type="evidence" value="ECO:0007669"/>
    <property type="project" value="UniProtKB-KW"/>
</dbReference>
<reference evidence="6 7" key="1">
    <citation type="journal article" date="2020" name="IScience">
        <title>Genome Sequencing of the Endangered Kingdonia uniflora (Circaeasteraceae, Ranunculales) Reveals Potential Mechanisms of Evolutionary Specialization.</title>
        <authorList>
            <person name="Sun Y."/>
            <person name="Deng T."/>
            <person name="Zhang A."/>
            <person name="Moore M.J."/>
            <person name="Landis J.B."/>
            <person name="Lin N."/>
            <person name="Zhang H."/>
            <person name="Zhang X."/>
            <person name="Huang J."/>
            <person name="Zhang X."/>
            <person name="Sun H."/>
            <person name="Wang H."/>
        </authorList>
    </citation>
    <scope>NUCLEOTIDE SEQUENCE [LARGE SCALE GENOMIC DNA]</scope>
    <source>
        <strain evidence="6">TB1705</strain>
        <tissue evidence="6">Leaf</tissue>
    </source>
</reference>
<dbReference type="OrthoDB" id="1720108at2759"/>
<gene>
    <name evidence="6" type="ORF">GIB67_032167</name>
</gene>
<dbReference type="Proteomes" id="UP000541444">
    <property type="component" value="Unassembled WGS sequence"/>
</dbReference>
<dbReference type="AlphaFoldDB" id="A0A7J7MWY8"/>
<accession>A0A7J7MWY8</accession>
<dbReference type="PANTHER" id="PTHR19376:SF36">
    <property type="entry name" value="DNA-DIRECTED RNA POLYMERASE IV SUBUNIT 1"/>
    <property type="match status" value="1"/>
</dbReference>
<evidence type="ECO:0000256" key="2">
    <source>
        <dbReference type="ARBA" id="ARBA00022478"/>
    </source>
</evidence>
<organism evidence="6 7">
    <name type="scientific">Kingdonia uniflora</name>
    <dbReference type="NCBI Taxonomy" id="39325"/>
    <lineage>
        <taxon>Eukaryota</taxon>
        <taxon>Viridiplantae</taxon>
        <taxon>Streptophyta</taxon>
        <taxon>Embryophyta</taxon>
        <taxon>Tracheophyta</taxon>
        <taxon>Spermatophyta</taxon>
        <taxon>Magnoliopsida</taxon>
        <taxon>Ranunculales</taxon>
        <taxon>Circaeasteraceae</taxon>
        <taxon>Kingdonia</taxon>
    </lineage>
</organism>
<name>A0A7J7MWY8_9MAGN</name>
<proteinExistence type="predicted"/>
<dbReference type="GO" id="GO:0006351">
    <property type="term" value="P:DNA-templated transcription"/>
    <property type="evidence" value="ECO:0007669"/>
    <property type="project" value="InterPro"/>
</dbReference>
<protein>
    <recommendedName>
        <fullName evidence="1">DNA-directed RNA polymerase</fullName>
        <ecNumber evidence="1">2.7.7.6</ecNumber>
    </recommendedName>
</protein>
<evidence type="ECO:0000313" key="7">
    <source>
        <dbReference type="Proteomes" id="UP000541444"/>
    </source>
</evidence>
<dbReference type="SUPFAM" id="SSF64484">
    <property type="entry name" value="beta and beta-prime subunits of DNA dependent RNA-polymerase"/>
    <property type="match status" value="1"/>
</dbReference>
<evidence type="ECO:0000313" key="6">
    <source>
        <dbReference type="EMBL" id="KAF6159396.1"/>
    </source>
</evidence>
<dbReference type="GO" id="GO:0003899">
    <property type="term" value="F:DNA-directed RNA polymerase activity"/>
    <property type="evidence" value="ECO:0007669"/>
    <property type="project" value="UniProtKB-EC"/>
</dbReference>
<dbReference type="InterPro" id="IPR037231">
    <property type="entry name" value="NAP-like_sf"/>
</dbReference>
<dbReference type="InterPro" id="IPR045867">
    <property type="entry name" value="DNA-dir_RpoC_beta_prime"/>
</dbReference>
<keyword evidence="2" id="KW-0240">DNA-directed RNA polymerase</keyword>
<comment type="caution">
    <text evidence="6">The sequence shown here is derived from an EMBL/GenBank/DDBJ whole genome shotgun (WGS) entry which is preliminary data.</text>
</comment>
<keyword evidence="4" id="KW-0548">Nucleotidyltransferase</keyword>
<dbReference type="InterPro" id="IPR044893">
    <property type="entry name" value="RNA_pol_Rpb1_clamp_domain"/>
</dbReference>
<evidence type="ECO:0000256" key="3">
    <source>
        <dbReference type="ARBA" id="ARBA00022679"/>
    </source>
</evidence>
<dbReference type="Gene3D" id="4.10.860.120">
    <property type="entry name" value="RNA polymerase II, clamp domain"/>
    <property type="match status" value="1"/>
</dbReference>
<evidence type="ECO:0000256" key="5">
    <source>
        <dbReference type="ARBA" id="ARBA00023163"/>
    </source>
</evidence>
<dbReference type="PANTHER" id="PTHR19376">
    <property type="entry name" value="DNA-DIRECTED RNA POLYMERASE"/>
    <property type="match status" value="1"/>
</dbReference>